<feature type="binding site" evidence="6">
    <location>
        <position position="307"/>
    </location>
    <ligand>
        <name>D-dopa</name>
        <dbReference type="ChEBI" id="CHEBI:149689"/>
    </ligand>
</feature>
<evidence type="ECO:0000256" key="2">
    <source>
        <dbReference type="ARBA" id="ARBA00006730"/>
    </source>
</evidence>
<name>A0A086T716_HAPC1</name>
<dbReference type="SUPFAM" id="SSF51971">
    <property type="entry name" value="Nucleotide-binding domain"/>
    <property type="match status" value="1"/>
</dbReference>
<feature type="binding site" evidence="6">
    <location>
        <position position="56"/>
    </location>
    <ligand>
        <name>D-dopa</name>
        <dbReference type="ChEBI" id="CHEBI:149689"/>
    </ligand>
</feature>
<evidence type="ECO:0000256" key="4">
    <source>
        <dbReference type="ARBA" id="ARBA00022827"/>
    </source>
</evidence>
<dbReference type="OrthoDB" id="409956at2759"/>
<feature type="binding site" evidence="6">
    <location>
        <position position="197"/>
    </location>
    <ligand>
        <name>FAD</name>
        <dbReference type="ChEBI" id="CHEBI:57692"/>
    </ligand>
</feature>
<organism evidence="8 9">
    <name type="scientific">Hapsidospora chrysogenum (strain ATCC 11550 / CBS 779.69 / DSM 880 / IAM 14645 / JCM 23072 / IMI 49137)</name>
    <name type="common">Acremonium chrysogenum</name>
    <dbReference type="NCBI Taxonomy" id="857340"/>
    <lineage>
        <taxon>Eukaryota</taxon>
        <taxon>Fungi</taxon>
        <taxon>Dikarya</taxon>
        <taxon>Ascomycota</taxon>
        <taxon>Pezizomycotina</taxon>
        <taxon>Sordariomycetes</taxon>
        <taxon>Hypocreomycetidae</taxon>
        <taxon>Hypocreales</taxon>
        <taxon>Bionectriaceae</taxon>
        <taxon>Hapsidospora</taxon>
    </lineage>
</organism>
<reference evidence="9" key="1">
    <citation type="journal article" date="2014" name="Genome Announc.">
        <title>Genome sequence and annotation of Acremonium chrysogenum, producer of the beta-lactam antibiotic cephalosporin C.</title>
        <authorList>
            <person name="Terfehr D."/>
            <person name="Dahlmann T.A."/>
            <person name="Specht T."/>
            <person name="Zadra I."/>
            <person name="Kuernsteiner H."/>
            <person name="Kueck U."/>
        </authorList>
    </citation>
    <scope>NUCLEOTIDE SEQUENCE [LARGE SCALE GENOMIC DNA]</scope>
    <source>
        <strain evidence="9">ATCC 11550 / CBS 779.69 / DSM 880 / IAM 14645 / JCM 23072 / IMI 49137</strain>
    </source>
</reference>
<dbReference type="HOGENOM" id="CLU_034311_1_0_1"/>
<gene>
    <name evidence="8" type="ORF">ACRE_039930</name>
</gene>
<keyword evidence="3" id="KW-0285">Flavoprotein</keyword>
<sequence length="363" mass="39555">MSNITVVVVVGAGVSGLTSALLLSKSKANTITVVAKHVPGDYDIEYASPWAGANVQPMATREHSRWERRTWPELKRITEEIPEAGIHFQKSHIVRRDKDISEPGKHSPLDPLFDTNPWYKDVLGGYRDLRADELTPGHQAGWEVDSLCINTAVYLPWLLGQCLKAGVVIRRGVLSHIREAKGMSHTGKPADIVVNATGLGSLRLGGVEDKTMAPARGQIVLVRNECTPMLSSSGTEDGPTEVLYIMQRAAGGGTVLGGTYDIGNWESAPDPNIALRIMKRVVDARPDITGGKGVEGLSVVRHAVGLRPYREGGVRIEEERLDDGTWIVHNYGHGGWGYQGSYGCAEAVVELVEKLRRRTDSKI</sequence>
<dbReference type="STRING" id="857340.A0A086T716"/>
<feature type="binding site" evidence="6">
    <location>
        <position position="335"/>
    </location>
    <ligand>
        <name>D-dopa</name>
        <dbReference type="ChEBI" id="CHEBI:149689"/>
    </ligand>
</feature>
<dbReference type="PANTHER" id="PTHR11530">
    <property type="entry name" value="D-AMINO ACID OXIDASE"/>
    <property type="match status" value="1"/>
</dbReference>
<dbReference type="GO" id="GO:0071949">
    <property type="term" value="F:FAD binding"/>
    <property type="evidence" value="ECO:0007669"/>
    <property type="project" value="InterPro"/>
</dbReference>
<evidence type="ECO:0000256" key="3">
    <source>
        <dbReference type="ARBA" id="ARBA00022630"/>
    </source>
</evidence>
<proteinExistence type="inferred from homology"/>
<keyword evidence="9" id="KW-1185">Reference proteome</keyword>
<dbReference type="Gene3D" id="3.30.9.10">
    <property type="entry name" value="D-Amino Acid Oxidase, subunit A, domain 2"/>
    <property type="match status" value="1"/>
</dbReference>
<dbReference type="PIRSF" id="PIRSF000189">
    <property type="entry name" value="D-aa_oxidase"/>
    <property type="match status" value="1"/>
</dbReference>
<evidence type="ECO:0000256" key="6">
    <source>
        <dbReference type="PIRSR" id="PIRSR000189-1"/>
    </source>
</evidence>
<keyword evidence="4 6" id="KW-0274">FAD</keyword>
<dbReference type="PANTHER" id="PTHR11530:SF16">
    <property type="entry name" value="D-AMINO ACID OXIDASE (AFU_ORTHOLOGUE AFUA_5G11290)"/>
    <property type="match status" value="1"/>
</dbReference>
<evidence type="ECO:0000256" key="5">
    <source>
        <dbReference type="ARBA" id="ARBA00023002"/>
    </source>
</evidence>
<evidence type="ECO:0000259" key="7">
    <source>
        <dbReference type="Pfam" id="PF01266"/>
    </source>
</evidence>
<dbReference type="GO" id="GO:0005737">
    <property type="term" value="C:cytoplasm"/>
    <property type="evidence" value="ECO:0007669"/>
    <property type="project" value="TreeGrafter"/>
</dbReference>
<evidence type="ECO:0000256" key="1">
    <source>
        <dbReference type="ARBA" id="ARBA00001974"/>
    </source>
</evidence>
<dbReference type="PROSITE" id="PS00677">
    <property type="entry name" value="DAO"/>
    <property type="match status" value="1"/>
</dbReference>
<keyword evidence="5" id="KW-0560">Oxidoreductase</keyword>
<evidence type="ECO:0000313" key="8">
    <source>
        <dbReference type="EMBL" id="KFH45148.1"/>
    </source>
</evidence>
<dbReference type="SUPFAM" id="SSF54373">
    <property type="entry name" value="FAD-linked reductases, C-terminal domain"/>
    <property type="match status" value="1"/>
</dbReference>
<dbReference type="InterPro" id="IPR023209">
    <property type="entry name" value="DAO"/>
</dbReference>
<dbReference type="InterPro" id="IPR006076">
    <property type="entry name" value="FAD-dep_OxRdtase"/>
</dbReference>
<dbReference type="EMBL" id="JPKY01000036">
    <property type="protein sequence ID" value="KFH45148.1"/>
    <property type="molecule type" value="Genomic_DNA"/>
</dbReference>
<dbReference type="Pfam" id="PF01266">
    <property type="entry name" value="DAO"/>
    <property type="match status" value="1"/>
</dbReference>
<feature type="domain" description="FAD dependent oxidoreductase" evidence="7">
    <location>
        <begin position="7"/>
        <end position="351"/>
    </location>
</feature>
<dbReference type="Gene3D" id="3.40.50.720">
    <property type="entry name" value="NAD(P)-binding Rossmann-like Domain"/>
    <property type="match status" value="1"/>
</dbReference>
<comment type="cofactor">
    <cofactor evidence="1 6">
        <name>FAD</name>
        <dbReference type="ChEBI" id="CHEBI:57692"/>
    </cofactor>
</comment>
<dbReference type="GO" id="GO:0019478">
    <property type="term" value="P:D-amino acid catabolic process"/>
    <property type="evidence" value="ECO:0007669"/>
    <property type="project" value="TreeGrafter"/>
</dbReference>
<dbReference type="Proteomes" id="UP000029964">
    <property type="component" value="Unassembled WGS sequence"/>
</dbReference>
<accession>A0A086T716</accession>
<dbReference type="GO" id="GO:0003884">
    <property type="term" value="F:D-amino-acid oxidase activity"/>
    <property type="evidence" value="ECO:0007669"/>
    <property type="project" value="InterPro"/>
</dbReference>
<comment type="caution">
    <text evidence="8">The sequence shown here is derived from an EMBL/GenBank/DDBJ whole genome shotgun (WGS) entry which is preliminary data.</text>
</comment>
<protein>
    <submittedName>
        <fullName evidence="8">D-amino-acid oxidase-like protein</fullName>
    </submittedName>
</protein>
<dbReference type="InterPro" id="IPR006181">
    <property type="entry name" value="D-amino_acid_oxidase_CS"/>
</dbReference>
<dbReference type="AlphaFoldDB" id="A0A086T716"/>
<comment type="similarity">
    <text evidence="2">Belongs to the DAMOX/DASOX family.</text>
</comment>
<evidence type="ECO:0000313" key="9">
    <source>
        <dbReference type="Proteomes" id="UP000029964"/>
    </source>
</evidence>